<reference evidence="2 3" key="1">
    <citation type="submission" date="2014-03" db="EMBL/GenBank/DDBJ databases">
        <title>Genomics of Bifidobacteria.</title>
        <authorList>
            <person name="Ventura M."/>
            <person name="Milani C."/>
            <person name="Lugli G.A."/>
        </authorList>
    </citation>
    <scope>NUCLEOTIDE SEQUENCE [LARGE SCALE GENOMIC DNA]</scope>
    <source>
        <strain evidence="2 3">DSM 22766</strain>
    </source>
</reference>
<protein>
    <recommendedName>
        <fullName evidence="4">Holin</fullName>
    </recommendedName>
</protein>
<name>A0A086YZS8_9BIFI</name>
<proteinExistence type="predicted"/>
<comment type="caution">
    <text evidence="2">The sequence shown here is derived from an EMBL/GenBank/DDBJ whole genome shotgun (WGS) entry which is preliminary data.</text>
</comment>
<feature type="region of interest" description="Disordered" evidence="1">
    <location>
        <begin position="1"/>
        <end position="20"/>
    </location>
</feature>
<evidence type="ECO:0008006" key="4">
    <source>
        <dbReference type="Google" id="ProtNLM"/>
    </source>
</evidence>
<dbReference type="eggNOG" id="ENOG5032ZMK">
    <property type="taxonomic scope" value="Bacteria"/>
</dbReference>
<accession>A0A086YZS8</accession>
<gene>
    <name evidence="2" type="ORF">BACT_0478</name>
</gene>
<keyword evidence="3" id="KW-1185">Reference proteome</keyword>
<dbReference type="Proteomes" id="UP000029015">
    <property type="component" value="Unassembled WGS sequence"/>
</dbReference>
<evidence type="ECO:0000313" key="2">
    <source>
        <dbReference type="EMBL" id="KFI39778.1"/>
    </source>
</evidence>
<organism evidence="2 3">
    <name type="scientific">Bifidobacterium actinocoloniiforme DSM 22766</name>
    <dbReference type="NCBI Taxonomy" id="1437605"/>
    <lineage>
        <taxon>Bacteria</taxon>
        <taxon>Bacillati</taxon>
        <taxon>Actinomycetota</taxon>
        <taxon>Actinomycetes</taxon>
        <taxon>Bifidobacteriales</taxon>
        <taxon>Bifidobacteriaceae</taxon>
        <taxon>Bifidobacterium</taxon>
    </lineage>
</organism>
<sequence>MTNTMPQHATANQPDPPAASSLADWARAACVRAVKTAAQAAVAAIPASAATIGGVDWSLIAGTAALAAVLSVLTSIAGLPEVDSGASVRKIASK</sequence>
<dbReference type="Pfam" id="PF16945">
    <property type="entry name" value="Phage_r1t_holin"/>
    <property type="match status" value="1"/>
</dbReference>
<dbReference type="InterPro" id="IPR020109">
    <property type="entry name" value="Holin_r1t"/>
</dbReference>
<evidence type="ECO:0000256" key="1">
    <source>
        <dbReference type="SAM" id="MobiDB-lite"/>
    </source>
</evidence>
<dbReference type="AlphaFoldDB" id="A0A086YZS8"/>
<feature type="compositionally biased region" description="Polar residues" evidence="1">
    <location>
        <begin position="1"/>
        <end position="13"/>
    </location>
</feature>
<dbReference type="STRING" id="1437605.AB656_01015"/>
<dbReference type="EMBL" id="JGYK01000001">
    <property type="protein sequence ID" value="KFI39778.1"/>
    <property type="molecule type" value="Genomic_DNA"/>
</dbReference>
<evidence type="ECO:0000313" key="3">
    <source>
        <dbReference type="Proteomes" id="UP000029015"/>
    </source>
</evidence>
<dbReference type="RefSeq" id="WP_201777332.1">
    <property type="nucleotide sequence ID" value="NZ_CP011786.1"/>
</dbReference>